<organism evidence="2 3">
    <name type="scientific">Candidatus Lloydbacteria bacterium RIFOXYC12_FULL_46_25</name>
    <dbReference type="NCBI Taxonomy" id="1798670"/>
    <lineage>
        <taxon>Bacteria</taxon>
        <taxon>Candidatus Lloydiibacteriota</taxon>
    </lineage>
</organism>
<protein>
    <submittedName>
        <fullName evidence="2">Uncharacterized protein</fullName>
    </submittedName>
</protein>
<proteinExistence type="predicted"/>
<keyword evidence="1" id="KW-1133">Transmembrane helix</keyword>
<keyword evidence="1" id="KW-0812">Transmembrane</keyword>
<reference evidence="2 3" key="1">
    <citation type="journal article" date="2016" name="Nat. Commun.">
        <title>Thousands of microbial genomes shed light on interconnected biogeochemical processes in an aquifer system.</title>
        <authorList>
            <person name="Anantharaman K."/>
            <person name="Brown C.T."/>
            <person name="Hug L.A."/>
            <person name="Sharon I."/>
            <person name="Castelle C.J."/>
            <person name="Probst A.J."/>
            <person name="Thomas B.C."/>
            <person name="Singh A."/>
            <person name="Wilkins M.J."/>
            <person name="Karaoz U."/>
            <person name="Brodie E.L."/>
            <person name="Williams K.H."/>
            <person name="Hubbard S.S."/>
            <person name="Banfield J.F."/>
        </authorList>
    </citation>
    <scope>NUCLEOTIDE SEQUENCE [LARGE SCALE GENOMIC DNA]</scope>
</reference>
<comment type="caution">
    <text evidence="2">The sequence shown here is derived from an EMBL/GenBank/DDBJ whole genome shotgun (WGS) entry which is preliminary data.</text>
</comment>
<feature type="transmembrane region" description="Helical" evidence="1">
    <location>
        <begin position="91"/>
        <end position="109"/>
    </location>
</feature>
<evidence type="ECO:0000313" key="2">
    <source>
        <dbReference type="EMBL" id="OGZ17806.1"/>
    </source>
</evidence>
<feature type="transmembrane region" description="Helical" evidence="1">
    <location>
        <begin position="20"/>
        <end position="39"/>
    </location>
</feature>
<evidence type="ECO:0000256" key="1">
    <source>
        <dbReference type="SAM" id="Phobius"/>
    </source>
</evidence>
<name>A0A1G2DWA4_9BACT</name>
<keyword evidence="1" id="KW-0472">Membrane</keyword>
<sequence>MFELYEYWRHLDLNWLVNPLYNYIFPVMFAAGVIMFLIHIKRNCPRHGITICIYSVALTTIVHVLHIGLQFNGPACVLVGYTVIFLTYLDMFLYAFTSFAIIIVPIRLLHDKRT</sequence>
<feature type="transmembrane region" description="Helical" evidence="1">
    <location>
        <begin position="51"/>
        <end position="71"/>
    </location>
</feature>
<dbReference type="EMBL" id="MHLU01000121">
    <property type="protein sequence ID" value="OGZ17806.1"/>
    <property type="molecule type" value="Genomic_DNA"/>
</dbReference>
<gene>
    <name evidence="2" type="ORF">A2494_03755</name>
</gene>
<dbReference type="Proteomes" id="UP000178106">
    <property type="component" value="Unassembled WGS sequence"/>
</dbReference>
<accession>A0A1G2DWA4</accession>
<dbReference type="AlphaFoldDB" id="A0A1G2DWA4"/>
<evidence type="ECO:0000313" key="3">
    <source>
        <dbReference type="Proteomes" id="UP000178106"/>
    </source>
</evidence>